<reference evidence="11 12" key="1">
    <citation type="submission" date="2023-07" db="EMBL/GenBank/DDBJ databases">
        <title>The novel representative of Negativicutes class, Anaeroselena agilis gen. nov. sp. nov.</title>
        <authorList>
            <person name="Prokofeva M.I."/>
            <person name="Elcheninov A.G."/>
            <person name="Klyukina A."/>
            <person name="Kublanov I.V."/>
            <person name="Frolov E.N."/>
            <person name="Podosokorskaya O.A."/>
        </authorList>
    </citation>
    <scope>NUCLEOTIDE SEQUENCE [LARGE SCALE GENOMIC DNA]</scope>
    <source>
        <strain evidence="11 12">4137-cl</strain>
    </source>
</reference>
<feature type="transmembrane region" description="Helical" evidence="9">
    <location>
        <begin position="91"/>
        <end position="113"/>
    </location>
</feature>
<organism evidence="11 12">
    <name type="scientific">Anaeroselena agilis</name>
    <dbReference type="NCBI Taxonomy" id="3063788"/>
    <lineage>
        <taxon>Bacteria</taxon>
        <taxon>Bacillati</taxon>
        <taxon>Bacillota</taxon>
        <taxon>Negativicutes</taxon>
        <taxon>Acetonemataceae</taxon>
        <taxon>Anaeroselena</taxon>
    </lineage>
</organism>
<evidence type="ECO:0000256" key="3">
    <source>
        <dbReference type="ARBA" id="ARBA00022475"/>
    </source>
</evidence>
<keyword evidence="3" id="KW-1003">Cell membrane</keyword>
<dbReference type="Pfam" id="PF04290">
    <property type="entry name" value="DctQ"/>
    <property type="match status" value="1"/>
</dbReference>
<name>A0ABU3NZ59_9FIRM</name>
<feature type="transmembrane region" description="Helical" evidence="9">
    <location>
        <begin position="133"/>
        <end position="154"/>
    </location>
</feature>
<keyword evidence="6 9" id="KW-1133">Transmembrane helix</keyword>
<feature type="domain" description="Tripartite ATP-independent periplasmic transporters DctQ component" evidence="10">
    <location>
        <begin position="30"/>
        <end position="158"/>
    </location>
</feature>
<evidence type="ECO:0000256" key="1">
    <source>
        <dbReference type="ARBA" id="ARBA00004429"/>
    </source>
</evidence>
<keyword evidence="7 9" id="KW-0472">Membrane</keyword>
<feature type="transmembrane region" description="Helical" evidence="9">
    <location>
        <begin position="53"/>
        <end position="70"/>
    </location>
</feature>
<evidence type="ECO:0000256" key="5">
    <source>
        <dbReference type="ARBA" id="ARBA00022692"/>
    </source>
</evidence>
<dbReference type="RefSeq" id="WP_413780550.1">
    <property type="nucleotide sequence ID" value="NZ_JAUOZS010000001.1"/>
</dbReference>
<evidence type="ECO:0000256" key="7">
    <source>
        <dbReference type="ARBA" id="ARBA00023136"/>
    </source>
</evidence>
<evidence type="ECO:0000256" key="4">
    <source>
        <dbReference type="ARBA" id="ARBA00022519"/>
    </source>
</evidence>
<evidence type="ECO:0000256" key="9">
    <source>
        <dbReference type="SAM" id="Phobius"/>
    </source>
</evidence>
<keyword evidence="5 9" id="KW-0812">Transmembrane</keyword>
<comment type="caution">
    <text evidence="11">The sequence shown here is derived from an EMBL/GenBank/DDBJ whole genome shotgun (WGS) entry which is preliminary data.</text>
</comment>
<evidence type="ECO:0000256" key="8">
    <source>
        <dbReference type="ARBA" id="ARBA00038436"/>
    </source>
</evidence>
<gene>
    <name evidence="11" type="ORF">Q4T40_12465</name>
</gene>
<sequence>MAKLETLLNAVSEYTDRAALGLVVFIMCAMVVVTTLQVICRVFFAALTWSEELSRYLLVWGTFFAATLAYKRGNHIAITFVIDAFPKRIRALFVTLSYLLSLVFFAAAANYGIEMISLQVFQISPAMGIPMKYIYYSIPISMVIMMIHALAGIAGQVRRVATGEGEA</sequence>
<evidence type="ECO:0000256" key="2">
    <source>
        <dbReference type="ARBA" id="ARBA00022448"/>
    </source>
</evidence>
<dbReference type="PANTHER" id="PTHR35011">
    <property type="entry name" value="2,3-DIKETO-L-GULONATE TRAP TRANSPORTER SMALL PERMEASE PROTEIN YIAM"/>
    <property type="match status" value="1"/>
</dbReference>
<accession>A0ABU3NZ59</accession>
<evidence type="ECO:0000259" key="10">
    <source>
        <dbReference type="Pfam" id="PF04290"/>
    </source>
</evidence>
<dbReference type="InterPro" id="IPR055348">
    <property type="entry name" value="DctQ"/>
</dbReference>
<comment type="subcellular location">
    <subcellularLocation>
        <location evidence="1">Cell inner membrane</location>
        <topology evidence="1">Multi-pass membrane protein</topology>
    </subcellularLocation>
</comment>
<feature type="transmembrane region" description="Helical" evidence="9">
    <location>
        <begin position="20"/>
        <end position="47"/>
    </location>
</feature>
<dbReference type="Proteomes" id="UP001254848">
    <property type="component" value="Unassembled WGS sequence"/>
</dbReference>
<dbReference type="EMBL" id="JAUOZS010000001">
    <property type="protein sequence ID" value="MDT8902060.1"/>
    <property type="molecule type" value="Genomic_DNA"/>
</dbReference>
<keyword evidence="12" id="KW-1185">Reference proteome</keyword>
<evidence type="ECO:0000313" key="11">
    <source>
        <dbReference type="EMBL" id="MDT8902060.1"/>
    </source>
</evidence>
<dbReference type="PANTHER" id="PTHR35011:SF2">
    <property type="entry name" value="2,3-DIKETO-L-GULONATE TRAP TRANSPORTER SMALL PERMEASE PROTEIN YIAM"/>
    <property type="match status" value="1"/>
</dbReference>
<keyword evidence="2" id="KW-0813">Transport</keyword>
<proteinExistence type="inferred from homology"/>
<evidence type="ECO:0000313" key="12">
    <source>
        <dbReference type="Proteomes" id="UP001254848"/>
    </source>
</evidence>
<protein>
    <submittedName>
        <fullName evidence="11">TRAP transporter small permease</fullName>
    </submittedName>
</protein>
<comment type="similarity">
    <text evidence="8">Belongs to the TRAP transporter small permease family.</text>
</comment>
<keyword evidence="4" id="KW-0997">Cell inner membrane</keyword>
<evidence type="ECO:0000256" key="6">
    <source>
        <dbReference type="ARBA" id="ARBA00022989"/>
    </source>
</evidence>
<dbReference type="InterPro" id="IPR007387">
    <property type="entry name" value="TRAP_DctQ"/>
</dbReference>